<name>V5BDX1_9GAMM</name>
<dbReference type="PATRIC" id="fig|1116472.3.peg.2727"/>
<dbReference type="SUPFAM" id="SSF47413">
    <property type="entry name" value="lambda repressor-like DNA-binding domains"/>
    <property type="match status" value="1"/>
</dbReference>
<gene>
    <name evidence="3" type="primary">vapI</name>
    <name evidence="3" type="ORF">MGMO_98c00080</name>
</gene>
<keyword evidence="4" id="KW-1185">Reference proteome</keyword>
<dbReference type="PANTHER" id="PTHR36924:SF1">
    <property type="entry name" value="ANTITOXIN HIGA-1"/>
    <property type="match status" value="1"/>
</dbReference>
<organism evidence="3 4">
    <name type="scientific">Methyloglobulus morosus KoM1</name>
    <dbReference type="NCBI Taxonomy" id="1116472"/>
    <lineage>
        <taxon>Bacteria</taxon>
        <taxon>Pseudomonadati</taxon>
        <taxon>Pseudomonadota</taxon>
        <taxon>Gammaproteobacteria</taxon>
        <taxon>Methylococcales</taxon>
        <taxon>Methylococcaceae</taxon>
        <taxon>Methyloglobulus</taxon>
    </lineage>
</organism>
<dbReference type="AlphaFoldDB" id="V5BDX1"/>
<dbReference type="Gene3D" id="1.10.260.40">
    <property type="entry name" value="lambda repressor-like DNA-binding domains"/>
    <property type="match status" value="1"/>
</dbReference>
<evidence type="ECO:0000313" key="4">
    <source>
        <dbReference type="Proteomes" id="UP000017842"/>
    </source>
</evidence>
<accession>V5BDX1</accession>
<dbReference type="InterPro" id="IPR013430">
    <property type="entry name" value="Toxin_antidote_HigA"/>
</dbReference>
<reference evidence="3 4" key="1">
    <citation type="journal article" date="2013" name="Genome Announc.">
        <title>Draft Genome Sequence of the Methanotrophic Gammaproteobacterium Methyloglobulus morosus DSM 22980 Strain KoM1.</title>
        <authorList>
            <person name="Poehlein A."/>
            <person name="Deutzmann J.S."/>
            <person name="Daniel R."/>
            <person name="Simeonova D.D."/>
        </authorList>
    </citation>
    <scope>NUCLEOTIDE SEQUENCE [LARGE SCALE GENOMIC DNA]</scope>
    <source>
        <strain evidence="3 4">KoM1</strain>
    </source>
</reference>
<dbReference type="NCBIfam" id="TIGR02607">
    <property type="entry name" value="antidote_HigA"/>
    <property type="match status" value="1"/>
</dbReference>
<protein>
    <submittedName>
        <fullName evidence="3">Virulence-associated protein I</fullName>
    </submittedName>
</protein>
<dbReference type="eggNOG" id="COG3093">
    <property type="taxonomic scope" value="Bacteria"/>
</dbReference>
<proteinExistence type="predicted"/>
<dbReference type="Proteomes" id="UP000017842">
    <property type="component" value="Unassembled WGS sequence"/>
</dbReference>
<evidence type="ECO:0000259" key="2">
    <source>
        <dbReference type="PROSITE" id="PS50943"/>
    </source>
</evidence>
<dbReference type="RefSeq" id="WP_023495431.1">
    <property type="nucleotide sequence ID" value="NZ_AYLO01000094.1"/>
</dbReference>
<dbReference type="CDD" id="cd00093">
    <property type="entry name" value="HTH_XRE"/>
    <property type="match status" value="1"/>
</dbReference>
<dbReference type="PROSITE" id="PS50943">
    <property type="entry name" value="HTH_CROC1"/>
    <property type="match status" value="1"/>
</dbReference>
<evidence type="ECO:0000313" key="3">
    <source>
        <dbReference type="EMBL" id="ESS71505.1"/>
    </source>
</evidence>
<comment type="caution">
    <text evidence="3">The sequence shown here is derived from an EMBL/GenBank/DDBJ whole genome shotgun (WGS) entry which is preliminary data.</text>
</comment>
<dbReference type="PANTHER" id="PTHR36924">
    <property type="entry name" value="ANTITOXIN HIGA-1"/>
    <property type="match status" value="1"/>
</dbReference>
<dbReference type="OrthoDB" id="9793869at2"/>
<feature type="domain" description="HTH cro/C1-type" evidence="2">
    <location>
        <begin position="58"/>
        <end position="87"/>
    </location>
</feature>
<evidence type="ECO:0000256" key="1">
    <source>
        <dbReference type="ARBA" id="ARBA00023125"/>
    </source>
</evidence>
<dbReference type="GO" id="GO:0003677">
    <property type="term" value="F:DNA binding"/>
    <property type="evidence" value="ECO:0007669"/>
    <property type="project" value="UniProtKB-KW"/>
</dbReference>
<sequence>MTTIHTQNLDHTDLNDVITGNELRPVHPGEILREEYLSPLGMSANALTIALKIPALRINDIVREKRGIAPDTALRLARYFGTSPEFWLNLQTDYDLRVTKQKAITDIEREVLPREVA</sequence>
<keyword evidence="1" id="KW-0238">DNA-binding</keyword>
<dbReference type="InterPro" id="IPR001387">
    <property type="entry name" value="Cro/C1-type_HTH"/>
</dbReference>
<dbReference type="InterPro" id="IPR010982">
    <property type="entry name" value="Lambda_DNA-bd_dom_sf"/>
</dbReference>
<dbReference type="EMBL" id="AYLO01000094">
    <property type="protein sequence ID" value="ESS71505.1"/>
    <property type="molecule type" value="Genomic_DNA"/>
</dbReference>